<sequence length="143" mass="16106">MSKQHPQTQEDPSQYTRLQALHRALECDSSRHDQQFTSAPPRNKHAIVADAHEPAGCDDGPWDIARSSVNSPSQSTNRLDRIGAQMSALPFLNELSERVEALETVVEEQRQWNEDIERTTKQLRQSLLARGGQNTRRTESSGS</sequence>
<comment type="caution">
    <text evidence="2">The sequence shown here is derived from an EMBL/GenBank/DDBJ whole genome shotgun (WGS) entry which is preliminary data.</text>
</comment>
<name>A0A9P3BRK3_9EURO</name>
<gene>
    <name evidence="2" type="ORF">Asppvi_002007</name>
</gene>
<proteinExistence type="predicted"/>
<dbReference type="GeneID" id="67000619"/>
<evidence type="ECO:0000313" key="3">
    <source>
        <dbReference type="Proteomes" id="UP001043456"/>
    </source>
</evidence>
<protein>
    <submittedName>
        <fullName evidence="2">Uncharacterized protein</fullName>
    </submittedName>
</protein>
<dbReference type="RefSeq" id="XP_043163475.1">
    <property type="nucleotide sequence ID" value="XM_043307540.1"/>
</dbReference>
<dbReference type="EMBL" id="BHVY01000011">
    <property type="protein sequence ID" value="GIJ92729.1"/>
    <property type="molecule type" value="Genomic_DNA"/>
</dbReference>
<reference evidence="2 3" key="1">
    <citation type="submission" date="2018-10" db="EMBL/GenBank/DDBJ databases">
        <title>Pan-genome distribution and transcriptional activeness of fungal secondary metabolism genes in Aspergillus section Fumigati.</title>
        <authorList>
            <person name="Takahashi H."/>
            <person name="Umemura M."/>
            <person name="Ninomiya A."/>
            <person name="Kusuya Y."/>
            <person name="Urayama S."/>
            <person name="Shimizu M."/>
            <person name="Watanabe A."/>
            <person name="Kamei K."/>
            <person name="Yaguchi T."/>
            <person name="Hagiwara D."/>
        </authorList>
    </citation>
    <scope>NUCLEOTIDE SEQUENCE [LARGE SCALE GENOMIC DNA]</scope>
    <source>
        <strain evidence="2 3">IFM 55266</strain>
    </source>
</reference>
<evidence type="ECO:0000313" key="2">
    <source>
        <dbReference type="EMBL" id="GIJ92729.1"/>
    </source>
</evidence>
<evidence type="ECO:0000256" key="1">
    <source>
        <dbReference type="SAM" id="Coils"/>
    </source>
</evidence>
<dbReference type="Proteomes" id="UP001043456">
    <property type="component" value="Unassembled WGS sequence"/>
</dbReference>
<dbReference type="OrthoDB" id="4478419at2759"/>
<dbReference type="AlphaFoldDB" id="A0A9P3BRK3"/>
<organism evidence="2 3">
    <name type="scientific">Aspergillus pseudoviridinutans</name>
    <dbReference type="NCBI Taxonomy" id="1517512"/>
    <lineage>
        <taxon>Eukaryota</taxon>
        <taxon>Fungi</taxon>
        <taxon>Dikarya</taxon>
        <taxon>Ascomycota</taxon>
        <taxon>Pezizomycotina</taxon>
        <taxon>Eurotiomycetes</taxon>
        <taxon>Eurotiomycetidae</taxon>
        <taxon>Eurotiales</taxon>
        <taxon>Aspergillaceae</taxon>
        <taxon>Aspergillus</taxon>
        <taxon>Aspergillus subgen. Fumigati</taxon>
    </lineage>
</organism>
<feature type="coiled-coil region" evidence="1">
    <location>
        <begin position="92"/>
        <end position="122"/>
    </location>
</feature>
<accession>A0A9P3BRK3</accession>
<keyword evidence="3" id="KW-1185">Reference proteome</keyword>
<keyword evidence="1" id="KW-0175">Coiled coil</keyword>